<organism evidence="1 2">
    <name type="scientific">Denitratimonas tolerans</name>
    <dbReference type="NCBI Taxonomy" id="1338420"/>
    <lineage>
        <taxon>Bacteria</taxon>
        <taxon>Pseudomonadati</taxon>
        <taxon>Pseudomonadota</taxon>
        <taxon>Gammaproteobacteria</taxon>
        <taxon>Lysobacterales</taxon>
        <taxon>Lysobacteraceae</taxon>
        <taxon>Denitratimonas</taxon>
    </lineage>
</organism>
<reference evidence="1 2" key="1">
    <citation type="journal article" date="2016" name="Antonie Van Leeuwenhoek">
        <title>Denitratimonas tolerans gen. nov., sp. nov., a denitrifying bacterium isolated from a bioreactor for tannery wastewater treatment.</title>
        <authorList>
            <person name="Han S.I."/>
            <person name="Kim J.O."/>
            <person name="Lee Y.R."/>
            <person name="Ekpeghere K.I."/>
            <person name="Koh S.C."/>
            <person name="Whang K.S."/>
        </authorList>
    </citation>
    <scope>NUCLEOTIDE SEQUENCE [LARGE SCALE GENOMIC DNA]</scope>
    <source>
        <strain evidence="1 2">KACC 17565</strain>
    </source>
</reference>
<proteinExistence type="predicted"/>
<protein>
    <submittedName>
        <fullName evidence="1">Uncharacterized protein</fullName>
    </submittedName>
</protein>
<evidence type="ECO:0000313" key="1">
    <source>
        <dbReference type="EMBL" id="MEJ1248329.1"/>
    </source>
</evidence>
<accession>A0AAW9R2X8</accession>
<evidence type="ECO:0000313" key="2">
    <source>
        <dbReference type="Proteomes" id="UP001364472"/>
    </source>
</evidence>
<comment type="caution">
    <text evidence="1">The sequence shown here is derived from an EMBL/GenBank/DDBJ whole genome shotgun (WGS) entry which is preliminary data.</text>
</comment>
<dbReference type="EMBL" id="JBBDHC010000002">
    <property type="protein sequence ID" value="MEJ1248329.1"/>
    <property type="molecule type" value="Genomic_DNA"/>
</dbReference>
<gene>
    <name evidence="1" type="ORF">WB794_01365</name>
</gene>
<dbReference type="Proteomes" id="UP001364472">
    <property type="component" value="Unassembled WGS sequence"/>
</dbReference>
<name>A0AAW9R2X8_9GAMM</name>
<sequence length="125" mass="13606">MSKPVTYASFVAVATLLLGGCAVPSLGIRLGTIPAASGKVEVVDLRPEGRKHIWRDPKFGRMANLTYIGDADTVPDRLALLRAMLDADAEFVQRFARVGTSRARVDWTSERCSRSLRVVASTSSR</sequence>
<dbReference type="RefSeq" id="WP_337334051.1">
    <property type="nucleotide sequence ID" value="NZ_JBBDHC010000002.1"/>
</dbReference>
<keyword evidence="2" id="KW-1185">Reference proteome</keyword>
<dbReference type="PROSITE" id="PS51257">
    <property type="entry name" value="PROKAR_LIPOPROTEIN"/>
    <property type="match status" value="1"/>
</dbReference>
<dbReference type="AlphaFoldDB" id="A0AAW9R2X8"/>